<reference evidence="4" key="1">
    <citation type="submission" date="2025-08" db="UniProtKB">
        <authorList>
            <consortium name="RefSeq"/>
        </authorList>
    </citation>
    <scope>IDENTIFICATION</scope>
</reference>
<keyword evidence="3" id="KW-1185">Reference proteome</keyword>
<evidence type="ECO:0000259" key="2">
    <source>
        <dbReference type="PROSITE" id="PS50021"/>
    </source>
</evidence>
<evidence type="ECO:0000256" key="1">
    <source>
        <dbReference type="SAM" id="MobiDB-lite"/>
    </source>
</evidence>
<evidence type="ECO:0000313" key="4">
    <source>
        <dbReference type="RefSeq" id="XP_012941147.1"/>
    </source>
</evidence>
<protein>
    <submittedName>
        <fullName evidence="4">Transgelin-2</fullName>
    </submittedName>
</protein>
<proteinExistence type="predicted"/>
<feature type="compositionally biased region" description="Polar residues" evidence="1">
    <location>
        <begin position="1"/>
        <end position="14"/>
    </location>
</feature>
<dbReference type="RefSeq" id="XP_012941147.1">
    <property type="nucleotide sequence ID" value="XM_013085693.1"/>
</dbReference>
<evidence type="ECO:0000313" key="3">
    <source>
        <dbReference type="Proteomes" id="UP000694888"/>
    </source>
</evidence>
<dbReference type="PANTHER" id="PTHR47385:SF14">
    <property type="entry name" value="TRANSGELIN"/>
    <property type="match status" value="1"/>
</dbReference>
<gene>
    <name evidence="4" type="primary">LOC106012525</name>
</gene>
<dbReference type="PROSITE" id="PS50021">
    <property type="entry name" value="CH"/>
    <property type="match status" value="1"/>
</dbReference>
<feature type="non-terminal residue" evidence="4">
    <location>
        <position position="137"/>
    </location>
</feature>
<dbReference type="Pfam" id="PF00307">
    <property type="entry name" value="CH"/>
    <property type="match status" value="1"/>
</dbReference>
<feature type="region of interest" description="Disordered" evidence="1">
    <location>
        <begin position="1"/>
        <end position="26"/>
    </location>
</feature>
<dbReference type="Proteomes" id="UP000694888">
    <property type="component" value="Unplaced"/>
</dbReference>
<dbReference type="InterPro" id="IPR050606">
    <property type="entry name" value="Calponin-like"/>
</dbReference>
<dbReference type="PANTHER" id="PTHR47385">
    <property type="entry name" value="CALPONIN"/>
    <property type="match status" value="1"/>
</dbReference>
<dbReference type="InterPro" id="IPR001715">
    <property type="entry name" value="CH_dom"/>
</dbReference>
<name>A0ABM1A5D6_APLCA</name>
<accession>A0ABM1A5D6</accession>
<dbReference type="SUPFAM" id="SSF47576">
    <property type="entry name" value="Calponin-homology domain, CH-domain"/>
    <property type="match status" value="1"/>
</dbReference>
<dbReference type="InterPro" id="IPR036872">
    <property type="entry name" value="CH_dom_sf"/>
</dbReference>
<dbReference type="Gene3D" id="1.10.418.10">
    <property type="entry name" value="Calponin-like domain"/>
    <property type="match status" value="1"/>
</dbReference>
<organism evidence="3 4">
    <name type="scientific">Aplysia californica</name>
    <name type="common">California sea hare</name>
    <dbReference type="NCBI Taxonomy" id="6500"/>
    <lineage>
        <taxon>Eukaryota</taxon>
        <taxon>Metazoa</taxon>
        <taxon>Spiralia</taxon>
        <taxon>Lophotrochozoa</taxon>
        <taxon>Mollusca</taxon>
        <taxon>Gastropoda</taxon>
        <taxon>Heterobranchia</taxon>
        <taxon>Euthyneura</taxon>
        <taxon>Tectipleura</taxon>
        <taxon>Aplysiida</taxon>
        <taxon>Aplysioidea</taxon>
        <taxon>Aplysiidae</taxon>
        <taxon>Aplysia</taxon>
    </lineage>
</organism>
<sequence>MASLRASKSGSARDQQAKVESSFDPEEATKCLAWIREVTGEPIPVESVVDNKHKVSEFFYRTLKDGLLLCNLINRVVPEDMQISFRSQTFKKSNNEAFESARERARIELFVYKCQEFGVPEALPFQPDSLYEKTNLP</sequence>
<feature type="domain" description="Calponin-homology (CH)" evidence="2">
    <location>
        <begin position="25"/>
        <end position="137"/>
    </location>
</feature>
<dbReference type="GeneID" id="106012525"/>